<feature type="transmembrane region" description="Helical" evidence="1">
    <location>
        <begin position="7"/>
        <end position="28"/>
    </location>
</feature>
<proteinExistence type="predicted"/>
<evidence type="ECO:0000313" key="3">
    <source>
        <dbReference type="Proteomes" id="UP000542210"/>
    </source>
</evidence>
<feature type="transmembrane region" description="Helical" evidence="1">
    <location>
        <begin position="96"/>
        <end position="116"/>
    </location>
</feature>
<dbReference type="RefSeq" id="WP_184880225.1">
    <property type="nucleotide sequence ID" value="NZ_BOOV01000027.1"/>
</dbReference>
<keyword evidence="1" id="KW-1133">Transmembrane helix</keyword>
<name>A0A7W7D783_9ACTN</name>
<dbReference type="Proteomes" id="UP000542210">
    <property type="component" value="Unassembled WGS sequence"/>
</dbReference>
<accession>A0A7W7D783</accession>
<organism evidence="2 3">
    <name type="scientific">Sphaerisporangium siamense</name>
    <dbReference type="NCBI Taxonomy" id="795645"/>
    <lineage>
        <taxon>Bacteria</taxon>
        <taxon>Bacillati</taxon>
        <taxon>Actinomycetota</taxon>
        <taxon>Actinomycetes</taxon>
        <taxon>Streptosporangiales</taxon>
        <taxon>Streptosporangiaceae</taxon>
        <taxon>Sphaerisporangium</taxon>
    </lineage>
</organism>
<sequence length="126" mass="13102">MATARRYLWFCLIRFLVLGAIAATAFLFTAADVPGTAKPFVAACATATASCLVLSLAAGTGLARRPVPALVLPALALWAAGVLFTVAVAVNEGGRAWGTLLIGGLVLLASRPPLMLRNHLAYSRRP</sequence>
<gene>
    <name evidence="2" type="ORF">BJ982_002798</name>
</gene>
<reference evidence="2 3" key="1">
    <citation type="submission" date="2020-08" db="EMBL/GenBank/DDBJ databases">
        <title>Sequencing the genomes of 1000 actinobacteria strains.</title>
        <authorList>
            <person name="Klenk H.-P."/>
        </authorList>
    </citation>
    <scope>NUCLEOTIDE SEQUENCE [LARGE SCALE GENOMIC DNA]</scope>
    <source>
        <strain evidence="2 3">DSM 45784</strain>
    </source>
</reference>
<keyword evidence="1" id="KW-0812">Transmembrane</keyword>
<dbReference type="EMBL" id="JACHND010000001">
    <property type="protein sequence ID" value="MBB4701254.1"/>
    <property type="molecule type" value="Genomic_DNA"/>
</dbReference>
<feature type="transmembrane region" description="Helical" evidence="1">
    <location>
        <begin position="40"/>
        <end position="63"/>
    </location>
</feature>
<comment type="caution">
    <text evidence="2">The sequence shown here is derived from an EMBL/GenBank/DDBJ whole genome shotgun (WGS) entry which is preliminary data.</text>
</comment>
<keyword evidence="1" id="KW-0472">Membrane</keyword>
<feature type="transmembrane region" description="Helical" evidence="1">
    <location>
        <begin position="70"/>
        <end position="90"/>
    </location>
</feature>
<protein>
    <submittedName>
        <fullName evidence="2">Peptidoglycan/LPS O-acetylase OafA/YrhL</fullName>
    </submittedName>
</protein>
<evidence type="ECO:0000256" key="1">
    <source>
        <dbReference type="SAM" id="Phobius"/>
    </source>
</evidence>
<keyword evidence="3" id="KW-1185">Reference proteome</keyword>
<evidence type="ECO:0000313" key="2">
    <source>
        <dbReference type="EMBL" id="MBB4701254.1"/>
    </source>
</evidence>
<dbReference type="AlphaFoldDB" id="A0A7W7D783"/>